<evidence type="ECO:0000313" key="19">
    <source>
        <dbReference type="Proteomes" id="UP000193498"/>
    </source>
</evidence>
<dbReference type="InterPro" id="IPR009100">
    <property type="entry name" value="AcylCoA_DH/oxidase_NM_dom_sf"/>
</dbReference>
<dbReference type="GO" id="GO:0003997">
    <property type="term" value="F:acyl-CoA oxidase activity"/>
    <property type="evidence" value="ECO:0007669"/>
    <property type="project" value="UniProtKB-EC"/>
</dbReference>
<dbReference type="UniPathway" id="UPA00661"/>
<keyword evidence="19" id="KW-1185">Reference proteome</keyword>
<evidence type="ECO:0000256" key="7">
    <source>
        <dbReference type="ARBA" id="ARBA00022827"/>
    </source>
</evidence>
<dbReference type="InterPro" id="IPR036250">
    <property type="entry name" value="AcylCo_DH-like_C"/>
</dbReference>
<dbReference type="GO" id="GO:0005777">
    <property type="term" value="C:peroxisome"/>
    <property type="evidence" value="ECO:0007669"/>
    <property type="project" value="UniProtKB-SubCell"/>
</dbReference>
<dbReference type="Pfam" id="PF01756">
    <property type="entry name" value="ACOX"/>
    <property type="match status" value="1"/>
</dbReference>
<evidence type="ECO:0000256" key="5">
    <source>
        <dbReference type="ARBA" id="ARBA00006288"/>
    </source>
</evidence>
<dbReference type="InterPro" id="IPR055060">
    <property type="entry name" value="ACOX_C_alpha1"/>
</dbReference>
<gene>
    <name evidence="18" type="ORF">K493DRAFT_282738</name>
</gene>
<dbReference type="Pfam" id="PF02770">
    <property type="entry name" value="Acyl-CoA_dh_M"/>
    <property type="match status" value="1"/>
</dbReference>
<sequence>MSNPSSSAFSQHTSKFPKASFDLEELNTILEPDNRNNRKALKKFMIDNLKLYTPQYDISLEQERELAFQRLKRIGEKGFISVFDFERNPLNVFAVHEVVGLIDGGTATKLTVNYNLFGGTLLKLGTERHRYLIPKIDTLDSTGCFGLTELGYGNNAIEMETTATYDNSTQEFVIHSPSTKSQKFWITNGAVHAKYCIVFAQLTVNNKAEGIHSFLVRIRNDDSSVCPGVTIRDMGRKQELDGVDNALLSFDHVRIPRENLLNRHSDVSADGVFTSKIEGRRNRFIKVADQLLSGRLCIAAMNLSSAKVALNIAFRYAATRLTVGPSGKSDTPILAYQLQQRALVPLLARAIGLNIGLTYVKNMWMNPDTSHAEVVRLCCVIKPLITWHSERVGSVCRERCGGQGYLKASRFSSTIGFAHAGITAEGDNSVLMQKVAKELLDAVRTKSANLSAIVNRNKPSTWKLDSLSDLTDFIRLRSDLLIKELSQKMATKVGKGKTIFEVWMLQESDLIQATSRAYGERVCMDQFMQTIDKSKGSLRNILTDIAFVFALDMIESNLGWYIINQVFSPSLGERVIELNKEKIAKLAPQALNVVSAFDIPQELVFAPIALDWERFNEYDNKGEVTQFQSKL</sequence>
<dbReference type="Pfam" id="PF22924">
    <property type="entry name" value="ACOX_C_alpha1"/>
    <property type="match status" value="1"/>
</dbReference>
<keyword evidence="9" id="KW-0560">Oxidoreductase</keyword>
<feature type="domain" description="Acyl-CoA oxidase C-alpha1" evidence="17">
    <location>
        <begin position="291"/>
        <end position="440"/>
    </location>
</feature>
<evidence type="ECO:0000256" key="10">
    <source>
        <dbReference type="ARBA" id="ARBA00023098"/>
    </source>
</evidence>
<evidence type="ECO:0000256" key="6">
    <source>
        <dbReference type="ARBA" id="ARBA00022630"/>
    </source>
</evidence>
<comment type="pathway">
    <text evidence="4">Lipid metabolism; peroxisomal fatty acid beta-oxidation.</text>
</comment>
<feature type="binding site" evidence="14">
    <location>
        <position position="148"/>
    </location>
    <ligand>
        <name>FAD</name>
        <dbReference type="ChEBI" id="CHEBI:57692"/>
    </ligand>
</feature>
<evidence type="ECO:0000256" key="4">
    <source>
        <dbReference type="ARBA" id="ARBA00004846"/>
    </source>
</evidence>
<protein>
    <recommendedName>
        <fullName evidence="12">Acyl-coenzyme A oxidase</fullName>
    </recommendedName>
</protein>
<dbReference type="GO" id="GO:0033540">
    <property type="term" value="P:fatty acid beta-oxidation using acyl-CoA oxidase"/>
    <property type="evidence" value="ECO:0007669"/>
    <property type="project" value="UniProtKB-UniPathway"/>
</dbReference>
<dbReference type="SUPFAM" id="SSF47203">
    <property type="entry name" value="Acyl-CoA dehydrogenase C-terminal domain-like"/>
    <property type="match status" value="2"/>
</dbReference>
<dbReference type="FunFam" id="2.40.110.10:FF:000005">
    <property type="entry name" value="Acyl-coenzyme A oxidase"/>
    <property type="match status" value="1"/>
</dbReference>
<evidence type="ECO:0000256" key="11">
    <source>
        <dbReference type="ARBA" id="ARBA00023140"/>
    </source>
</evidence>
<evidence type="ECO:0000313" key="18">
    <source>
        <dbReference type="EMBL" id="ORX95582.1"/>
    </source>
</evidence>
<dbReference type="InterPro" id="IPR046373">
    <property type="entry name" value="Acyl-CoA_Oxase/DH_mid-dom_sf"/>
</dbReference>
<dbReference type="Gene3D" id="2.40.110.10">
    <property type="entry name" value="Butyryl-CoA Dehydrogenase, subunit A, domain 2"/>
    <property type="match status" value="1"/>
</dbReference>
<dbReference type="InterPro" id="IPR006091">
    <property type="entry name" value="Acyl-CoA_Oxase/DH_mid-dom"/>
</dbReference>
<dbReference type="GO" id="GO:0071949">
    <property type="term" value="F:FAD binding"/>
    <property type="evidence" value="ECO:0007669"/>
    <property type="project" value="InterPro"/>
</dbReference>
<dbReference type="PIRSF" id="PIRSF000168">
    <property type="entry name" value="Acyl-CoA_oxidase"/>
    <property type="match status" value="1"/>
</dbReference>
<dbReference type="STRING" id="1314790.A0A1Y1YC95"/>
<evidence type="ECO:0000256" key="2">
    <source>
        <dbReference type="ARBA" id="ARBA00001974"/>
    </source>
</evidence>
<dbReference type="GO" id="GO:0055088">
    <property type="term" value="P:lipid homeostasis"/>
    <property type="evidence" value="ECO:0007669"/>
    <property type="project" value="TreeGrafter"/>
</dbReference>
<accession>A0A1Y1YC95</accession>
<keyword evidence="10" id="KW-0443">Lipid metabolism</keyword>
<evidence type="ECO:0000259" key="16">
    <source>
        <dbReference type="Pfam" id="PF02770"/>
    </source>
</evidence>
<dbReference type="AlphaFoldDB" id="A0A1Y1YC95"/>
<evidence type="ECO:0000256" key="8">
    <source>
        <dbReference type="ARBA" id="ARBA00022832"/>
    </source>
</evidence>
<dbReference type="SUPFAM" id="SSF56645">
    <property type="entry name" value="Acyl-CoA dehydrogenase NM domain-like"/>
    <property type="match status" value="1"/>
</dbReference>
<comment type="cofactor">
    <cofactor evidence="2">
        <name>FAD</name>
        <dbReference type="ChEBI" id="CHEBI:57692"/>
    </cofactor>
</comment>
<keyword evidence="7 12" id="KW-0274">FAD</keyword>
<dbReference type="InParanoid" id="A0A1Y1YC95"/>
<dbReference type="Proteomes" id="UP000193498">
    <property type="component" value="Unassembled WGS sequence"/>
</dbReference>
<dbReference type="OrthoDB" id="538336at2759"/>
<organism evidence="18 19">
    <name type="scientific">Basidiobolus meristosporus CBS 931.73</name>
    <dbReference type="NCBI Taxonomy" id="1314790"/>
    <lineage>
        <taxon>Eukaryota</taxon>
        <taxon>Fungi</taxon>
        <taxon>Fungi incertae sedis</taxon>
        <taxon>Zoopagomycota</taxon>
        <taxon>Entomophthoromycotina</taxon>
        <taxon>Basidiobolomycetes</taxon>
        <taxon>Basidiobolales</taxon>
        <taxon>Basidiobolaceae</taxon>
        <taxon>Basidiobolus</taxon>
    </lineage>
</organism>
<evidence type="ECO:0000259" key="17">
    <source>
        <dbReference type="Pfam" id="PF22924"/>
    </source>
</evidence>
<dbReference type="PANTHER" id="PTHR10909">
    <property type="entry name" value="ELECTRON TRANSPORT OXIDOREDUCTASE"/>
    <property type="match status" value="1"/>
</dbReference>
<dbReference type="EMBL" id="MCFE01000172">
    <property type="protein sequence ID" value="ORX95582.1"/>
    <property type="molecule type" value="Genomic_DNA"/>
</dbReference>
<evidence type="ECO:0000259" key="15">
    <source>
        <dbReference type="Pfam" id="PF01756"/>
    </source>
</evidence>
<comment type="subcellular location">
    <subcellularLocation>
        <location evidence="3">Peroxisome</location>
    </subcellularLocation>
</comment>
<feature type="domain" description="Acyl-CoA oxidase C-terminal" evidence="15">
    <location>
        <begin position="467"/>
        <end position="608"/>
    </location>
</feature>
<proteinExistence type="inferred from homology"/>
<dbReference type="FunFam" id="1.20.140.10:FF:000010">
    <property type="entry name" value="Acyl-coenzyme A oxidase"/>
    <property type="match status" value="1"/>
</dbReference>
<evidence type="ECO:0000256" key="13">
    <source>
        <dbReference type="PIRSR" id="PIRSR000168-1"/>
    </source>
</evidence>
<feature type="domain" description="Acyl-CoA oxidase/dehydrogenase middle" evidence="16">
    <location>
        <begin position="144"/>
        <end position="253"/>
    </location>
</feature>
<evidence type="ECO:0000256" key="1">
    <source>
        <dbReference type="ARBA" id="ARBA00001201"/>
    </source>
</evidence>
<feature type="active site" description="Proton acceptor" evidence="13">
    <location>
        <position position="425"/>
    </location>
</feature>
<dbReference type="InterPro" id="IPR012258">
    <property type="entry name" value="Acyl-CoA_oxidase"/>
</dbReference>
<dbReference type="FunFam" id="1.20.140.10:FF:000007">
    <property type="entry name" value="Acyl-coenzyme A oxidase"/>
    <property type="match status" value="1"/>
</dbReference>
<evidence type="ECO:0000256" key="3">
    <source>
        <dbReference type="ARBA" id="ARBA00004275"/>
    </source>
</evidence>
<comment type="caution">
    <text evidence="18">The sequence shown here is derived from an EMBL/GenBank/DDBJ whole genome shotgun (WGS) entry which is preliminary data.</text>
</comment>
<evidence type="ECO:0000256" key="9">
    <source>
        <dbReference type="ARBA" id="ARBA00023002"/>
    </source>
</evidence>
<keyword evidence="6 12" id="KW-0285">Flavoprotein</keyword>
<dbReference type="PANTHER" id="PTHR10909:SF382">
    <property type="entry name" value="ACYL-COENZYME A OXIDASE"/>
    <property type="match status" value="1"/>
</dbReference>
<comment type="catalytic activity">
    <reaction evidence="1">
        <text>a 2,3-saturated acyl-CoA + O2 = a (2E)-enoyl-CoA + H2O2</text>
        <dbReference type="Rhea" id="RHEA:38959"/>
        <dbReference type="ChEBI" id="CHEBI:15379"/>
        <dbReference type="ChEBI" id="CHEBI:16240"/>
        <dbReference type="ChEBI" id="CHEBI:58856"/>
        <dbReference type="ChEBI" id="CHEBI:65111"/>
        <dbReference type="EC" id="1.3.3.6"/>
    </reaction>
</comment>
<comment type="similarity">
    <text evidence="5 12">Belongs to the acyl-CoA oxidase family.</text>
</comment>
<keyword evidence="8" id="KW-0276">Fatty acid metabolism</keyword>
<dbReference type="Gene3D" id="1.20.140.10">
    <property type="entry name" value="Butyryl-CoA Dehydrogenase, subunit A, domain 3"/>
    <property type="match status" value="2"/>
</dbReference>
<dbReference type="InterPro" id="IPR002655">
    <property type="entry name" value="Acyl-CoA_oxidase_C"/>
</dbReference>
<dbReference type="GO" id="GO:0005504">
    <property type="term" value="F:fatty acid binding"/>
    <property type="evidence" value="ECO:0007669"/>
    <property type="project" value="TreeGrafter"/>
</dbReference>
<reference evidence="18 19" key="1">
    <citation type="submission" date="2016-07" db="EMBL/GenBank/DDBJ databases">
        <title>Pervasive Adenine N6-methylation of Active Genes in Fungi.</title>
        <authorList>
            <consortium name="DOE Joint Genome Institute"/>
            <person name="Mondo S.J."/>
            <person name="Dannebaum R.O."/>
            <person name="Kuo R.C."/>
            <person name="Labutti K."/>
            <person name="Haridas S."/>
            <person name="Kuo A."/>
            <person name="Salamov A."/>
            <person name="Ahrendt S.R."/>
            <person name="Lipzen A."/>
            <person name="Sullivan W."/>
            <person name="Andreopoulos W.B."/>
            <person name="Clum A."/>
            <person name="Lindquist E."/>
            <person name="Daum C."/>
            <person name="Ramamoorthy G.K."/>
            <person name="Gryganskyi A."/>
            <person name="Culley D."/>
            <person name="Magnuson J.K."/>
            <person name="James T.Y."/>
            <person name="O'Malley M.A."/>
            <person name="Stajich J.E."/>
            <person name="Spatafora J.W."/>
            <person name="Visel A."/>
            <person name="Grigoriev I.V."/>
        </authorList>
    </citation>
    <scope>NUCLEOTIDE SEQUENCE [LARGE SCALE GENOMIC DNA]</scope>
    <source>
        <strain evidence="18 19">CBS 931.73</strain>
    </source>
</reference>
<keyword evidence="11" id="KW-0576">Peroxisome</keyword>
<name>A0A1Y1YC95_9FUNG</name>
<evidence type="ECO:0000256" key="12">
    <source>
        <dbReference type="PIRNR" id="PIRNR000168"/>
    </source>
</evidence>
<evidence type="ECO:0000256" key="14">
    <source>
        <dbReference type="PIRSR" id="PIRSR000168-2"/>
    </source>
</evidence>